<feature type="chain" id="PRO_5039024579" description="Thiamine biosynthesis protein" evidence="6">
    <location>
        <begin position="23"/>
        <end position="191"/>
    </location>
</feature>
<dbReference type="InterPro" id="IPR002186">
    <property type="entry name" value="Neocarzinostatin_fam"/>
</dbReference>
<reference evidence="7 8" key="1">
    <citation type="submission" date="2014-08" db="EMBL/GenBank/DDBJ databases">
        <title>Complete genome sequence of Corynebacterium aquilae S-613T(T) (=DSM 44791(T)), isolated from the choana of a healthy golden eagle.</title>
        <authorList>
            <person name="Ruckert C."/>
            <person name="Albersmeier A."/>
            <person name="Winkler A."/>
            <person name="Kalinowski J."/>
        </authorList>
    </citation>
    <scope>NUCLEOTIDE SEQUENCE [LARGE SCALE GENOMIC DNA]</scope>
    <source>
        <strain evidence="7 8">S-613</strain>
    </source>
</reference>
<protein>
    <recommendedName>
        <fullName evidence="9">Thiamine biosynthesis protein</fullName>
    </recommendedName>
</protein>
<dbReference type="AlphaFoldDB" id="A0A1L7CH97"/>
<evidence type="ECO:0000256" key="1">
    <source>
        <dbReference type="ARBA" id="ARBA00010648"/>
    </source>
</evidence>
<keyword evidence="6" id="KW-0732">Signal</keyword>
<dbReference type="GO" id="GO:0042742">
    <property type="term" value="P:defense response to bacterium"/>
    <property type="evidence" value="ECO:0007669"/>
    <property type="project" value="UniProtKB-KW"/>
</dbReference>
<evidence type="ECO:0000256" key="2">
    <source>
        <dbReference type="ARBA" id="ARBA00022529"/>
    </source>
</evidence>
<name>A0A1L7CH97_9CORY</name>
<evidence type="ECO:0000256" key="6">
    <source>
        <dbReference type="SAM" id="SignalP"/>
    </source>
</evidence>
<keyword evidence="4" id="KW-0238">DNA-binding</keyword>
<dbReference type="Gene3D" id="2.60.40.230">
    <property type="entry name" value="Neocarzinostatin-like"/>
    <property type="match status" value="1"/>
</dbReference>
<evidence type="ECO:0008006" key="9">
    <source>
        <dbReference type="Google" id="ProtNLM"/>
    </source>
</evidence>
<sequence length="191" mass="18980">MTTELPFARRALAISGAALALAAAGCSTDASHSTDTTVSVNPTASNVTSLAAAPSEAPATGGSAKVETAGGVTLEASPATNLHDGDEITVTITGLDPKLGYYAAICAPERPAGSPVPLCTGGRGDATAQAWIKAEGGTATLNNDGSATATIAVSPVGDGVNCHEQDCVLKVFGDHTEGFKDVEQVPVIFAK</sequence>
<dbReference type="KEGG" id="caqu:CAQU_09250"/>
<feature type="signal peptide" evidence="6">
    <location>
        <begin position="1"/>
        <end position="22"/>
    </location>
</feature>
<dbReference type="InterPro" id="IPR027273">
    <property type="entry name" value="Neocarzinostatin-like"/>
</dbReference>
<keyword evidence="3" id="KW-0044">Antibiotic</keyword>
<dbReference type="Proteomes" id="UP000185478">
    <property type="component" value="Chromosome"/>
</dbReference>
<dbReference type="STRING" id="1431546.CAQU_09250"/>
<accession>A0A1L7CH97</accession>
<dbReference type="SUPFAM" id="SSF49319">
    <property type="entry name" value="Actinoxanthin-like"/>
    <property type="match status" value="1"/>
</dbReference>
<proteinExistence type="inferred from homology"/>
<keyword evidence="8" id="KW-1185">Reference proteome</keyword>
<dbReference type="EMBL" id="CP009245">
    <property type="protein sequence ID" value="APT85227.1"/>
    <property type="molecule type" value="Genomic_DNA"/>
</dbReference>
<evidence type="ECO:0000313" key="7">
    <source>
        <dbReference type="EMBL" id="APT85227.1"/>
    </source>
</evidence>
<dbReference type="GO" id="GO:0003677">
    <property type="term" value="F:DNA binding"/>
    <property type="evidence" value="ECO:0007669"/>
    <property type="project" value="UniProtKB-KW"/>
</dbReference>
<evidence type="ECO:0000256" key="4">
    <source>
        <dbReference type="ARBA" id="ARBA00023125"/>
    </source>
</evidence>
<evidence type="ECO:0000313" key="8">
    <source>
        <dbReference type="Proteomes" id="UP000185478"/>
    </source>
</evidence>
<dbReference type="Pfam" id="PF00960">
    <property type="entry name" value="Neocarzinostat"/>
    <property type="match status" value="1"/>
</dbReference>
<evidence type="ECO:0000256" key="3">
    <source>
        <dbReference type="ARBA" id="ARBA00023022"/>
    </source>
</evidence>
<gene>
    <name evidence="7" type="ORF">CAQU_09250</name>
</gene>
<keyword evidence="2" id="KW-0929">Antimicrobial</keyword>
<comment type="similarity">
    <text evidence="1">Belongs to the neocarzinostatin family.</text>
</comment>
<dbReference type="RefSeq" id="WP_075727058.1">
    <property type="nucleotide sequence ID" value="NZ_CP009245.1"/>
</dbReference>
<dbReference type="OrthoDB" id="4427143at2"/>
<keyword evidence="5" id="KW-1015">Disulfide bond</keyword>
<organism evidence="7 8">
    <name type="scientific">Corynebacterium aquilae DSM 44791</name>
    <dbReference type="NCBI Taxonomy" id="1431546"/>
    <lineage>
        <taxon>Bacteria</taxon>
        <taxon>Bacillati</taxon>
        <taxon>Actinomycetota</taxon>
        <taxon>Actinomycetes</taxon>
        <taxon>Mycobacteriales</taxon>
        <taxon>Corynebacteriaceae</taxon>
        <taxon>Corynebacterium</taxon>
    </lineage>
</organism>
<evidence type="ECO:0000256" key="5">
    <source>
        <dbReference type="ARBA" id="ARBA00023157"/>
    </source>
</evidence>